<dbReference type="InterPro" id="IPR000719">
    <property type="entry name" value="Prot_kinase_dom"/>
</dbReference>
<dbReference type="InterPro" id="IPR016024">
    <property type="entry name" value="ARM-type_fold"/>
</dbReference>
<dbReference type="Gene3D" id="3.30.200.20">
    <property type="entry name" value="Phosphorylase Kinase, domain 1"/>
    <property type="match status" value="1"/>
</dbReference>
<feature type="domain" description="Protein kinase" evidence="2">
    <location>
        <begin position="14"/>
        <end position="381"/>
    </location>
</feature>
<feature type="region of interest" description="Disordered" evidence="1">
    <location>
        <begin position="140"/>
        <end position="160"/>
    </location>
</feature>
<protein>
    <submittedName>
        <fullName evidence="3">Scy kinase-related protein (Incomplete catalytic triad)</fullName>
    </submittedName>
</protein>
<dbReference type="GO" id="GO:0005524">
    <property type="term" value="F:ATP binding"/>
    <property type="evidence" value="ECO:0007669"/>
    <property type="project" value="InterPro"/>
</dbReference>
<feature type="compositionally biased region" description="Polar residues" evidence="1">
    <location>
        <begin position="1047"/>
        <end position="1062"/>
    </location>
</feature>
<feature type="compositionally biased region" description="Low complexity" evidence="1">
    <location>
        <begin position="964"/>
        <end position="974"/>
    </location>
</feature>
<dbReference type="SUPFAM" id="SSF56112">
    <property type="entry name" value="Protein kinase-like (PK-like)"/>
    <property type="match status" value="1"/>
</dbReference>
<accession>A0A2C6KIH1</accession>
<dbReference type="InterPro" id="IPR051177">
    <property type="entry name" value="CIK-Related_Protein"/>
</dbReference>
<feature type="region of interest" description="Disordered" evidence="1">
    <location>
        <begin position="824"/>
        <end position="853"/>
    </location>
</feature>
<dbReference type="EMBL" id="MIGC01006495">
    <property type="protein sequence ID" value="PHJ16194.1"/>
    <property type="molecule type" value="Genomic_DNA"/>
</dbReference>
<feature type="region of interest" description="Disordered" evidence="1">
    <location>
        <begin position="1005"/>
        <end position="1062"/>
    </location>
</feature>
<dbReference type="Proteomes" id="UP000221165">
    <property type="component" value="Unassembled WGS sequence"/>
</dbReference>
<keyword evidence="4" id="KW-1185">Reference proteome</keyword>
<dbReference type="InterPro" id="IPR011989">
    <property type="entry name" value="ARM-like"/>
</dbReference>
<dbReference type="VEuPathDB" id="ToxoDB:CSUI_009988"/>
<comment type="caution">
    <text evidence="3">The sequence shown here is derived from an EMBL/GenBank/DDBJ whole genome shotgun (WGS) entry which is preliminary data.</text>
</comment>
<dbReference type="SMART" id="SM00220">
    <property type="entry name" value="S_TKc"/>
    <property type="match status" value="1"/>
</dbReference>
<dbReference type="Gene3D" id="1.25.10.10">
    <property type="entry name" value="Leucine-rich Repeat Variant"/>
    <property type="match status" value="1"/>
</dbReference>
<feature type="compositionally biased region" description="Polar residues" evidence="1">
    <location>
        <begin position="140"/>
        <end position="150"/>
    </location>
</feature>
<dbReference type="SUPFAM" id="SSF48371">
    <property type="entry name" value="ARM repeat"/>
    <property type="match status" value="1"/>
</dbReference>
<evidence type="ECO:0000313" key="3">
    <source>
        <dbReference type="EMBL" id="PHJ16194.1"/>
    </source>
</evidence>
<feature type="region of interest" description="Disordered" evidence="1">
    <location>
        <begin position="740"/>
        <end position="781"/>
    </location>
</feature>
<dbReference type="OrthoDB" id="79687at2759"/>
<keyword evidence="3" id="KW-0808">Transferase</keyword>
<feature type="compositionally biased region" description="Low complexity" evidence="1">
    <location>
        <begin position="770"/>
        <end position="781"/>
    </location>
</feature>
<gene>
    <name evidence="3" type="ORF">CSUI_009988</name>
</gene>
<dbReference type="GeneID" id="94433306"/>
<dbReference type="GO" id="GO:0004672">
    <property type="term" value="F:protein kinase activity"/>
    <property type="evidence" value="ECO:0007669"/>
    <property type="project" value="InterPro"/>
</dbReference>
<organism evidence="3 4">
    <name type="scientific">Cystoisospora suis</name>
    <dbReference type="NCBI Taxonomy" id="483139"/>
    <lineage>
        <taxon>Eukaryota</taxon>
        <taxon>Sar</taxon>
        <taxon>Alveolata</taxon>
        <taxon>Apicomplexa</taxon>
        <taxon>Conoidasida</taxon>
        <taxon>Coccidia</taxon>
        <taxon>Eucoccidiorida</taxon>
        <taxon>Eimeriorina</taxon>
        <taxon>Sarcocystidae</taxon>
        <taxon>Cystoisospora</taxon>
    </lineage>
</organism>
<dbReference type="PROSITE" id="PS50011">
    <property type="entry name" value="PROTEIN_KINASE_DOM"/>
    <property type="match status" value="1"/>
</dbReference>
<name>A0A2C6KIH1_9APIC</name>
<feature type="region of interest" description="Disordered" evidence="1">
    <location>
        <begin position="892"/>
        <end position="974"/>
    </location>
</feature>
<keyword evidence="3" id="KW-0418">Kinase</keyword>
<feature type="compositionally biased region" description="Low complexity" evidence="1">
    <location>
        <begin position="837"/>
        <end position="850"/>
    </location>
</feature>
<dbReference type="RefSeq" id="XP_067917924.1">
    <property type="nucleotide sequence ID" value="XM_068070095.1"/>
</dbReference>
<evidence type="ECO:0000256" key="1">
    <source>
        <dbReference type="SAM" id="MobiDB-lite"/>
    </source>
</evidence>
<sequence>MGNPLLKLYSVDKDSPAIEGGRFLRWKIYKGHHRDRGSSSLVSLFCFDKKVLSSSSFSSSLRASLLSLLQQEAHLLQRLRHPRLLHLLEPLQEDKSSLVFCTRLVDDTLRTSPLHPGRYGSSVAGGTVYTSTDEDANGYSYYSRNGTLPSKGSDRRCDGDSMDGRNVSLKTTRCFSLLEVKSGILDIAEALHFLHADAQLVHLNINSDSVFLTPQGQWRLGGLGFALELPAQSAEGLSSTNLIDCAFVFGGSSGSAQAAVSVVPPLYYSAPELSATKPGKCCRASDIFSLGLLMAEVLLGGDAGGGESRLLKTNEWDVGAHQAQCQRLLPLRPNMFSSSPYFRTAAASASLPSLTALLSSMLSHDPAQRPTIEQVLGSPFFQDMNMRALRFLEALHEKDENQKIQFLKGFLPLIQQEEEFHHDNLLRNRVLSPLLDALSFPPLYPFVLPVLFFVVKKLDDTPHFQTDVWPRVKPLLTAREIQVESVLFLMNELDFLMAQCTEEAIQQDLLPLLVKCMQIPEPRLQETVLARLSSRVYQKFDYTALRTAVLPRVLNLIQQASSSSVRIQGLSAVTAMASAFDRSTIVDQIVTVIQEVSKVDRSGPVSMAVCSTLDTLSHQVGLKVTTERLLHVLLPLLMEEDLDAGQFDHVYKTVLAILSKVETTRRKHFALQSEQASAVAAALPPSSVTPRPPPSTPSFLSNSIPSSASLCSPVSSSEPLPFEALLMSPTSCAPVSKCRATPTVKAPQPPPPPPPPCSNRSGYQATVGEPLSSSAQFGSSSQPLSCASDPFLLSASFGHQPSGTGRQSSSSSAFDCLNAVGSDSSASKKAARPSPSPSASKDGRSSSGSDVSHRAGLDTSFLFAAPGLPATCSSSDGECTLAPLPKLPSELFGSSLAGGEKPQGRTPELYNSRPTQSGRATGAHSGEARSFQGKNDTCTTSTTPSSSRASSCKTTQGTLEDLLGGPSFPTTSSSSWATGSLLNTSAVGSGDGLSSEAGLRDAFQNPRLPASLSPSTSSRAARNDPFAGLSPLPEPSGRAGQGLFSGPNVSSTSVSPWSLDSDSNTLSSRGFGGVALPSSSASQAPVSGHTSAAGSISVSDVFQSPGSVLSGGLQGSGSLSAVVGMAGTQSSSSMMQSGKQNPLPTAGKGMQVCLGSNNAGVTSSNKIDPFSNLECFKF</sequence>
<dbReference type="Pfam" id="PF00069">
    <property type="entry name" value="Pkinase"/>
    <property type="match status" value="1"/>
</dbReference>
<reference evidence="3 4" key="1">
    <citation type="journal article" date="2017" name="Int. J. Parasitol.">
        <title>The genome of the protozoan parasite Cystoisospora suis and a reverse vaccinology approach to identify vaccine candidates.</title>
        <authorList>
            <person name="Palmieri N."/>
            <person name="Shrestha A."/>
            <person name="Ruttkowski B."/>
            <person name="Beck T."/>
            <person name="Vogl C."/>
            <person name="Tomley F."/>
            <person name="Blake D.P."/>
            <person name="Joachim A."/>
        </authorList>
    </citation>
    <scope>NUCLEOTIDE SEQUENCE [LARGE SCALE GENOMIC DNA]</scope>
    <source>
        <strain evidence="3 4">Wien I</strain>
    </source>
</reference>
<dbReference type="PANTHER" id="PTHR12984:SF6">
    <property type="entry name" value="SCY1-LIKE PROTEIN 2"/>
    <property type="match status" value="1"/>
</dbReference>
<feature type="compositionally biased region" description="Pro residues" evidence="1">
    <location>
        <begin position="747"/>
        <end position="757"/>
    </location>
</feature>
<dbReference type="PANTHER" id="PTHR12984">
    <property type="entry name" value="SCY1-RELATED S/T PROTEIN KINASE-LIKE"/>
    <property type="match status" value="1"/>
</dbReference>
<evidence type="ECO:0000259" key="2">
    <source>
        <dbReference type="PROSITE" id="PS50011"/>
    </source>
</evidence>
<feature type="compositionally biased region" description="Low complexity" evidence="1">
    <location>
        <begin position="937"/>
        <end position="955"/>
    </location>
</feature>
<proteinExistence type="predicted"/>
<dbReference type="InterPro" id="IPR011009">
    <property type="entry name" value="Kinase-like_dom_sf"/>
</dbReference>
<dbReference type="Gene3D" id="1.10.510.10">
    <property type="entry name" value="Transferase(Phosphotransferase) domain 1"/>
    <property type="match status" value="1"/>
</dbReference>
<dbReference type="AlphaFoldDB" id="A0A2C6KIH1"/>
<evidence type="ECO:0000313" key="4">
    <source>
        <dbReference type="Proteomes" id="UP000221165"/>
    </source>
</evidence>